<feature type="compositionally biased region" description="Pro residues" evidence="1">
    <location>
        <begin position="7"/>
        <end position="18"/>
    </location>
</feature>
<name>A0ABY2B5J1_9ACTN</name>
<dbReference type="Proteomes" id="UP000295818">
    <property type="component" value="Unassembled WGS sequence"/>
</dbReference>
<comment type="caution">
    <text evidence="2">The sequence shown here is derived from an EMBL/GenBank/DDBJ whole genome shotgun (WGS) entry which is preliminary data.</text>
</comment>
<feature type="region of interest" description="Disordered" evidence="1">
    <location>
        <begin position="1"/>
        <end position="106"/>
    </location>
</feature>
<gene>
    <name evidence="2" type="ORF">EV644_1625</name>
</gene>
<feature type="non-terminal residue" evidence="2">
    <location>
        <position position="1"/>
    </location>
</feature>
<dbReference type="EMBL" id="SLWM01000062">
    <property type="protein sequence ID" value="TCO07184.1"/>
    <property type="molecule type" value="Genomic_DNA"/>
</dbReference>
<evidence type="ECO:0000313" key="3">
    <source>
        <dbReference type="Proteomes" id="UP000295818"/>
    </source>
</evidence>
<sequence>QGAGPGPRAPTPTAPPTPLTSASQNHSPTGSRSRQSANNRPAAEGTRQWSKNPSVVEEPATASAITGINAQPLPSGTKPSPGAAGVPMDRKWSPGTPPWHSSHAWDQTRGPVLPVARYTPALKLHRTRLRPPRGIRVAASFPGRDGVGQESSLLDPEGTPKALLTHTSTTSTITQRRPRTTSAYAAGTGRTLQGGNGSRSAEVGTACAAGWEQAARPRWEPRAPRDGNRPLGRVGTACLALPVRFRQRRALWWEWRVLGRVGAASLGQSEVGNDVRCGWEWRALCRVGTTARCGRALS</sequence>
<keyword evidence="3" id="KW-1185">Reference proteome</keyword>
<reference evidence="2 3" key="1">
    <citation type="journal article" date="2015" name="Stand. Genomic Sci.">
        <title>Genomic Encyclopedia of Bacterial and Archaeal Type Strains, Phase III: the genomes of soil and plant-associated and newly described type strains.</title>
        <authorList>
            <person name="Whitman W.B."/>
            <person name="Woyke T."/>
            <person name="Klenk H.P."/>
            <person name="Zhou Y."/>
            <person name="Lilburn T.G."/>
            <person name="Beck B.J."/>
            <person name="De Vos P."/>
            <person name="Vandamme P."/>
            <person name="Eisen J.A."/>
            <person name="Garrity G."/>
            <person name="Hugenholtz P."/>
            <person name="Kyrpides N.C."/>
        </authorList>
    </citation>
    <scope>NUCLEOTIDE SEQUENCE [LARGE SCALE GENOMIC DNA]</scope>
    <source>
        <strain evidence="2 3">VKM Ac-2538</strain>
    </source>
</reference>
<feature type="region of interest" description="Disordered" evidence="1">
    <location>
        <begin position="137"/>
        <end position="163"/>
    </location>
</feature>
<feature type="compositionally biased region" description="Polar residues" evidence="1">
    <location>
        <begin position="19"/>
        <end position="39"/>
    </location>
</feature>
<protein>
    <submittedName>
        <fullName evidence="2">Uncharacterized protein</fullName>
    </submittedName>
</protein>
<accession>A0ABY2B5J1</accession>
<feature type="compositionally biased region" description="Polar residues" evidence="1">
    <location>
        <begin position="63"/>
        <end position="78"/>
    </location>
</feature>
<organism evidence="2 3">
    <name type="scientific">Kribbella orskensis</name>
    <dbReference type="NCBI Taxonomy" id="2512216"/>
    <lineage>
        <taxon>Bacteria</taxon>
        <taxon>Bacillati</taxon>
        <taxon>Actinomycetota</taxon>
        <taxon>Actinomycetes</taxon>
        <taxon>Propionibacteriales</taxon>
        <taxon>Kribbellaceae</taxon>
        <taxon>Kribbella</taxon>
    </lineage>
</organism>
<proteinExistence type="predicted"/>
<evidence type="ECO:0000313" key="2">
    <source>
        <dbReference type="EMBL" id="TCO07184.1"/>
    </source>
</evidence>
<evidence type="ECO:0000256" key="1">
    <source>
        <dbReference type="SAM" id="MobiDB-lite"/>
    </source>
</evidence>